<dbReference type="PROSITE" id="PS52002">
    <property type="entry name" value="SM"/>
    <property type="match status" value="1"/>
</dbReference>
<dbReference type="GO" id="GO:0033962">
    <property type="term" value="P:P-body assembly"/>
    <property type="evidence" value="ECO:0007669"/>
    <property type="project" value="TreeGrafter"/>
</dbReference>
<dbReference type="GO" id="GO:0003729">
    <property type="term" value="F:mRNA binding"/>
    <property type="evidence" value="ECO:0007669"/>
    <property type="project" value="TreeGrafter"/>
</dbReference>
<dbReference type="Proteomes" id="UP000054498">
    <property type="component" value="Unassembled WGS sequence"/>
</dbReference>
<dbReference type="CDD" id="cd01736">
    <property type="entry name" value="LSm14_N"/>
    <property type="match status" value="1"/>
</dbReference>
<dbReference type="GeneID" id="25729325"/>
<reference evidence="3 4" key="1">
    <citation type="journal article" date="2013" name="BMC Genomics">
        <title>Reconstruction of the lipid metabolism for the microalga Monoraphidium neglectum from its genome sequence reveals characteristics suitable for biofuel production.</title>
        <authorList>
            <person name="Bogen C."/>
            <person name="Al-Dilaimi A."/>
            <person name="Albersmeier A."/>
            <person name="Wichmann J."/>
            <person name="Grundmann M."/>
            <person name="Rupp O."/>
            <person name="Lauersen K.J."/>
            <person name="Blifernez-Klassen O."/>
            <person name="Kalinowski J."/>
            <person name="Goesmann A."/>
            <person name="Mussgnug J.H."/>
            <person name="Kruse O."/>
        </authorList>
    </citation>
    <scope>NUCLEOTIDE SEQUENCE [LARGE SCALE GENOMIC DNA]</scope>
    <source>
        <strain evidence="3 4">SAG 48.87</strain>
    </source>
</reference>
<dbReference type="GO" id="GO:0034063">
    <property type="term" value="P:stress granule assembly"/>
    <property type="evidence" value="ECO:0007669"/>
    <property type="project" value="TreeGrafter"/>
</dbReference>
<dbReference type="InterPro" id="IPR047575">
    <property type="entry name" value="Sm"/>
</dbReference>
<name>A0A0D2J861_9CHLO</name>
<feature type="domain" description="Sm" evidence="2">
    <location>
        <begin position="2"/>
        <end position="85"/>
    </location>
</feature>
<evidence type="ECO:0000259" key="2">
    <source>
        <dbReference type="PROSITE" id="PS52002"/>
    </source>
</evidence>
<proteinExistence type="predicted"/>
<accession>A0A0D2J861</accession>
<dbReference type="OrthoDB" id="21539at2759"/>
<feature type="region of interest" description="Disordered" evidence="1">
    <location>
        <begin position="90"/>
        <end position="135"/>
    </location>
</feature>
<dbReference type="AlphaFoldDB" id="A0A0D2J861"/>
<dbReference type="SUPFAM" id="SSF50182">
    <property type="entry name" value="Sm-like ribonucleoproteins"/>
    <property type="match status" value="1"/>
</dbReference>
<dbReference type="STRING" id="145388.A0A0D2J861"/>
<dbReference type="EMBL" id="KK103229">
    <property type="protein sequence ID" value="KIY95957.1"/>
    <property type="molecule type" value="Genomic_DNA"/>
</dbReference>
<dbReference type="SMART" id="SM01271">
    <property type="entry name" value="LSM14"/>
    <property type="match status" value="1"/>
</dbReference>
<organism evidence="3 4">
    <name type="scientific">Monoraphidium neglectum</name>
    <dbReference type="NCBI Taxonomy" id="145388"/>
    <lineage>
        <taxon>Eukaryota</taxon>
        <taxon>Viridiplantae</taxon>
        <taxon>Chlorophyta</taxon>
        <taxon>core chlorophytes</taxon>
        <taxon>Chlorophyceae</taxon>
        <taxon>CS clade</taxon>
        <taxon>Sphaeropleales</taxon>
        <taxon>Selenastraceae</taxon>
        <taxon>Monoraphidium</taxon>
    </lineage>
</organism>
<sequence length="135" mass="14126">MADGGDTSSMIGSLISLISKSQIRYEGVLVQISIETSAITLSNVRSFGTESRRPSGQQVPPSDQVYEYIVFKGDDIQELTVLENKAAPLPSDPAILSAQPAPPAPPPPLFPPPGAFPGAPPGAPPPFPPARVMHS</sequence>
<protein>
    <recommendedName>
        <fullName evidence="2">Sm domain-containing protein</fullName>
    </recommendedName>
</protein>
<dbReference type="PANTHER" id="PTHR13586">
    <property type="entry name" value="SCD6 PROTEIN-RELATED"/>
    <property type="match status" value="1"/>
</dbReference>
<dbReference type="InterPro" id="IPR010920">
    <property type="entry name" value="LSM_dom_sf"/>
</dbReference>
<dbReference type="Pfam" id="PF12701">
    <property type="entry name" value="LSM14"/>
    <property type="match status" value="1"/>
</dbReference>
<dbReference type="PANTHER" id="PTHR13586:SF0">
    <property type="entry name" value="TRAILER HITCH, ISOFORM H"/>
    <property type="match status" value="1"/>
</dbReference>
<dbReference type="RefSeq" id="XP_013894977.1">
    <property type="nucleotide sequence ID" value="XM_014039523.1"/>
</dbReference>
<gene>
    <name evidence="3" type="ORF">MNEG_12006</name>
</gene>
<dbReference type="GO" id="GO:0000932">
    <property type="term" value="C:P-body"/>
    <property type="evidence" value="ECO:0007669"/>
    <property type="project" value="TreeGrafter"/>
</dbReference>
<evidence type="ECO:0000313" key="3">
    <source>
        <dbReference type="EMBL" id="KIY95957.1"/>
    </source>
</evidence>
<dbReference type="InterPro" id="IPR025609">
    <property type="entry name" value="Lsm14-like_N"/>
</dbReference>
<keyword evidence="4" id="KW-1185">Reference proteome</keyword>
<dbReference type="Gene3D" id="2.30.30.100">
    <property type="match status" value="1"/>
</dbReference>
<evidence type="ECO:0000256" key="1">
    <source>
        <dbReference type="SAM" id="MobiDB-lite"/>
    </source>
</evidence>
<feature type="compositionally biased region" description="Pro residues" evidence="1">
    <location>
        <begin position="100"/>
        <end position="129"/>
    </location>
</feature>
<dbReference type="KEGG" id="mng:MNEG_12006"/>
<evidence type="ECO:0000313" key="4">
    <source>
        <dbReference type="Proteomes" id="UP000054498"/>
    </source>
</evidence>